<accession>A0A6H5J8X5</accession>
<keyword evidence="2" id="KW-1185">Reference proteome</keyword>
<dbReference type="OrthoDB" id="7698192at2759"/>
<feature type="non-terminal residue" evidence="1">
    <location>
        <position position="175"/>
    </location>
</feature>
<proteinExistence type="predicted"/>
<gene>
    <name evidence="1" type="ORF">TBRA_LOCUS16257</name>
</gene>
<evidence type="ECO:0000313" key="1">
    <source>
        <dbReference type="EMBL" id="CAB0044669.1"/>
    </source>
</evidence>
<organism evidence="1 2">
    <name type="scientific">Trichogramma brassicae</name>
    <dbReference type="NCBI Taxonomy" id="86971"/>
    <lineage>
        <taxon>Eukaryota</taxon>
        <taxon>Metazoa</taxon>
        <taxon>Ecdysozoa</taxon>
        <taxon>Arthropoda</taxon>
        <taxon>Hexapoda</taxon>
        <taxon>Insecta</taxon>
        <taxon>Pterygota</taxon>
        <taxon>Neoptera</taxon>
        <taxon>Endopterygota</taxon>
        <taxon>Hymenoptera</taxon>
        <taxon>Apocrita</taxon>
        <taxon>Proctotrupomorpha</taxon>
        <taxon>Chalcidoidea</taxon>
        <taxon>Trichogrammatidae</taxon>
        <taxon>Trichogramma</taxon>
    </lineage>
</organism>
<protein>
    <submittedName>
        <fullName evidence="1">Uncharacterized protein</fullName>
    </submittedName>
</protein>
<reference evidence="1 2" key="1">
    <citation type="submission" date="2020-02" db="EMBL/GenBank/DDBJ databases">
        <authorList>
            <person name="Ferguson B K."/>
        </authorList>
    </citation>
    <scope>NUCLEOTIDE SEQUENCE [LARGE SCALE GENOMIC DNA]</scope>
</reference>
<name>A0A6H5J8X5_9HYME</name>
<dbReference type="Proteomes" id="UP000479190">
    <property type="component" value="Unassembled WGS sequence"/>
</dbReference>
<dbReference type="PANTHER" id="PTHR47331">
    <property type="entry name" value="PHD-TYPE DOMAIN-CONTAINING PROTEIN"/>
    <property type="match status" value="1"/>
</dbReference>
<sequence length="175" mass="20378">MFMRIGIISDDRDAQRFLWRGRNRTCEPSEFRMRVLLFGAKSSPSTAIFIRDKNARQFADRFPSASFYQKRSVWLLLCITRPRAGSSPHLIRITPTSLTNRLATTQIELINVITDLCATIQSTEHDDWTRGRVQARQELLQGYWEDFMSNHLELMERDNDDPSYDRASNYALVQG</sequence>
<dbReference type="EMBL" id="CADCXV010001479">
    <property type="protein sequence ID" value="CAB0044669.1"/>
    <property type="molecule type" value="Genomic_DNA"/>
</dbReference>
<dbReference type="PANTHER" id="PTHR47331:SF5">
    <property type="entry name" value="RIBONUCLEASE H"/>
    <property type="match status" value="1"/>
</dbReference>
<dbReference type="AlphaFoldDB" id="A0A6H5J8X5"/>
<evidence type="ECO:0000313" key="2">
    <source>
        <dbReference type="Proteomes" id="UP000479190"/>
    </source>
</evidence>